<dbReference type="Pfam" id="PF00026">
    <property type="entry name" value="Asp"/>
    <property type="match status" value="1"/>
</dbReference>
<reference evidence="3" key="1">
    <citation type="journal article" date="2018" name="Nat. Genet.">
        <title>Extensive intraspecific gene order and gene structural variations between Mo17 and other maize genomes.</title>
        <authorList>
            <person name="Sun S."/>
            <person name="Zhou Y."/>
            <person name="Chen J."/>
            <person name="Shi J."/>
            <person name="Zhao H."/>
            <person name="Zhao H."/>
            <person name="Song W."/>
            <person name="Zhang M."/>
            <person name="Cui Y."/>
            <person name="Dong X."/>
            <person name="Liu H."/>
            <person name="Ma X."/>
            <person name="Jiao Y."/>
            <person name="Wang B."/>
            <person name="Wei X."/>
            <person name="Stein J.C."/>
            <person name="Glaubitz J.C."/>
            <person name="Lu F."/>
            <person name="Yu G."/>
            <person name="Liang C."/>
            <person name="Fengler K."/>
            <person name="Li B."/>
            <person name="Rafalski A."/>
            <person name="Schnable P.S."/>
            <person name="Ware D.H."/>
            <person name="Buckler E.S."/>
            <person name="Lai J."/>
        </authorList>
    </citation>
    <scope>NUCLEOTIDE SEQUENCE [LARGE SCALE GENOMIC DNA]</scope>
    <source>
        <tissue evidence="3">Seedling</tissue>
    </source>
</reference>
<feature type="region of interest" description="Disordered" evidence="1">
    <location>
        <begin position="314"/>
        <end position="340"/>
    </location>
</feature>
<accession>A0A317Y3N1</accession>
<dbReference type="SUPFAM" id="SSF54626">
    <property type="entry name" value="Chalcone isomerase"/>
    <property type="match status" value="1"/>
</dbReference>
<name>A0A317Y3N1_MAIZE</name>
<dbReference type="SUPFAM" id="SSF50630">
    <property type="entry name" value="Acid proteases"/>
    <property type="match status" value="1"/>
</dbReference>
<dbReference type="PANTHER" id="PTHR47284">
    <property type="entry name" value="FATTY-ACID-BINDING PROTEIN 2"/>
    <property type="match status" value="1"/>
</dbReference>
<feature type="domain" description="Peptidase A1" evidence="2">
    <location>
        <begin position="99"/>
        <end position="155"/>
    </location>
</feature>
<dbReference type="InterPro" id="IPR016088">
    <property type="entry name" value="Chalcone_isomerase_3-sand"/>
</dbReference>
<dbReference type="InterPro" id="IPR021109">
    <property type="entry name" value="Peptidase_aspartic_dom_sf"/>
</dbReference>
<dbReference type="Gene3D" id="2.40.70.10">
    <property type="entry name" value="Acid Proteases"/>
    <property type="match status" value="1"/>
</dbReference>
<dbReference type="PANTHER" id="PTHR47284:SF3">
    <property type="entry name" value="FATTY-ACID-BINDING PROTEIN 2"/>
    <property type="match status" value="1"/>
</dbReference>
<proteinExistence type="predicted"/>
<evidence type="ECO:0000259" key="2">
    <source>
        <dbReference type="Pfam" id="PF00026"/>
    </source>
</evidence>
<dbReference type="AlphaFoldDB" id="A0A317Y3N1"/>
<dbReference type="GO" id="GO:0016872">
    <property type="term" value="F:intramolecular lyase activity"/>
    <property type="evidence" value="ECO:0007669"/>
    <property type="project" value="InterPro"/>
</dbReference>
<organism evidence="3">
    <name type="scientific">Zea mays</name>
    <name type="common">Maize</name>
    <dbReference type="NCBI Taxonomy" id="4577"/>
    <lineage>
        <taxon>Eukaryota</taxon>
        <taxon>Viridiplantae</taxon>
        <taxon>Streptophyta</taxon>
        <taxon>Embryophyta</taxon>
        <taxon>Tracheophyta</taxon>
        <taxon>Spermatophyta</taxon>
        <taxon>Magnoliopsida</taxon>
        <taxon>Liliopsida</taxon>
        <taxon>Poales</taxon>
        <taxon>Poaceae</taxon>
        <taxon>PACMAD clade</taxon>
        <taxon>Panicoideae</taxon>
        <taxon>Andropogonodae</taxon>
        <taxon>Andropogoneae</taxon>
        <taxon>Tripsacinae</taxon>
        <taxon>Zea</taxon>
    </lineage>
</organism>
<dbReference type="InterPro" id="IPR033121">
    <property type="entry name" value="PEPTIDASE_A1"/>
</dbReference>
<dbReference type="InterPro" id="IPR036298">
    <property type="entry name" value="Chalcone_isomerase_sf"/>
</dbReference>
<sequence>MGHHHISRSYFRQTDIKRSGNASIDIMSKFFKLMVVLQLMNDLNEVFKMPLSLVLRLIVCLRFFDLSIIPLRYWNKSLPPRLPQCRQVSPLQQFCERLPSPNGESTVDCHQISKMPNLAFTIANKTFTLTPEQYIVKLEQAGQTICINGFMAFDVPPPRGPLCYAKHICTTLKCAMRASTEGITVPPLAPSTPAPVCIPPFVSPQWPRPYLMSTTTTRLNMKKSSGSGSVSLARSIPELYEERGASNLREFGFQELRAATSDFSRLLKVGEVASGAFTRASSAFLAGPPAARSSRLSHSGISHLPADEVKPLVKYDNDEDAHSPGGRGRGRGGRGRGRAGAEVDVEMGSMSMLMLVGKTITPLHIWAMDMPAEEVAVSGAVVLVGIGFKGMRVMRVKNLNLYAFGLYMQPTSIREKLGPKYASFPTDKLMENPDFYRNGFNEYDDAGWEDDHSPAYMGNGYARGRGRSFRGRGRRGGDNNQPEYQQVGGYYECSCSSFRFSPFVMELKPASHRSGNLFFVNIYMVYPVVLCTSNFVHIEPVRMTSSLKVIEMLQSSNGIQHIPCAAISALISRAGNANWNRKGLLLIQSNWAPMVSQTVTYSTYSFFRDDSLRFFQSNR</sequence>
<evidence type="ECO:0000256" key="1">
    <source>
        <dbReference type="SAM" id="MobiDB-lite"/>
    </source>
</evidence>
<protein>
    <submittedName>
        <fullName evidence="3">Aspartic proteinase</fullName>
    </submittedName>
</protein>
<dbReference type="Gene3D" id="3.50.70.10">
    <property type="match status" value="1"/>
</dbReference>
<comment type="caution">
    <text evidence="3">The sequence shown here is derived from an EMBL/GenBank/DDBJ whole genome shotgun (WGS) entry which is preliminary data.</text>
</comment>
<evidence type="ECO:0000313" key="3">
    <source>
        <dbReference type="EMBL" id="PWZ52883.1"/>
    </source>
</evidence>
<feature type="compositionally biased region" description="Basic residues" evidence="1">
    <location>
        <begin position="328"/>
        <end position="337"/>
    </location>
</feature>
<dbReference type="ExpressionAtlas" id="A0A317Y3N1">
    <property type="expression patterns" value="baseline"/>
</dbReference>
<dbReference type="EMBL" id="NCVQ01000001">
    <property type="protein sequence ID" value="PWZ52883.1"/>
    <property type="molecule type" value="Genomic_DNA"/>
</dbReference>
<dbReference type="Proteomes" id="UP000251960">
    <property type="component" value="Chromosome 1"/>
</dbReference>
<gene>
    <name evidence="3" type="primary">RAP_1</name>
    <name evidence="3" type="ORF">Zm00014a_016008</name>
</gene>